<dbReference type="Proteomes" id="UP001203945">
    <property type="component" value="Unassembled WGS sequence"/>
</dbReference>
<gene>
    <name evidence="1" type="ORF">MLD63_02085</name>
</gene>
<evidence type="ECO:0000313" key="1">
    <source>
        <dbReference type="EMBL" id="MCQ0969226.1"/>
    </source>
</evidence>
<evidence type="ECO:0000313" key="2">
    <source>
        <dbReference type="Proteomes" id="UP001203945"/>
    </source>
</evidence>
<accession>A0ABT1MQM0</accession>
<name>A0ABT1MQM0_9RHOB</name>
<keyword evidence="1" id="KW-0614">Plasmid</keyword>
<organism evidence="1 2">
    <name type="scientific">Paracoccus albicereus</name>
    <dbReference type="NCBI Taxonomy" id="2922394"/>
    <lineage>
        <taxon>Bacteria</taxon>
        <taxon>Pseudomonadati</taxon>
        <taxon>Pseudomonadota</taxon>
        <taxon>Alphaproteobacteria</taxon>
        <taxon>Rhodobacterales</taxon>
        <taxon>Paracoccaceae</taxon>
        <taxon>Paracoccus</taxon>
    </lineage>
</organism>
<protein>
    <submittedName>
        <fullName evidence="1">Uncharacterized protein</fullName>
    </submittedName>
</protein>
<comment type="caution">
    <text evidence="1">The sequence shown here is derived from an EMBL/GenBank/DDBJ whole genome shotgun (WGS) entry which is preliminary data.</text>
</comment>
<proteinExistence type="predicted"/>
<reference evidence="1 2" key="1">
    <citation type="submission" date="2022-03" db="EMBL/GenBank/DDBJ databases">
        <authorList>
            <person name="He Y."/>
        </authorList>
    </citation>
    <scope>NUCLEOTIDE SEQUENCE [LARGE SCALE GENOMIC DNA]</scope>
    <source>
        <strain evidence="1 2">TK19116</strain>
        <plasmid evidence="1">unnamed1</plasmid>
    </source>
</reference>
<keyword evidence="2" id="KW-1185">Reference proteome</keyword>
<sequence>MATAATRSLSEIRKALRQGDSATAQNLLDSFTASLEKSGLPSAERPAVEAALTELRAMSEAALAGTRAAVEHIQAIFDCARSLQTYDQAGQRRSTSIQAATARRY</sequence>
<dbReference type="RefSeq" id="WP_255328181.1">
    <property type="nucleotide sequence ID" value="NZ_JAKZEU010000001.1"/>
</dbReference>
<dbReference type="EMBL" id="JAKZEU010000001">
    <property type="protein sequence ID" value="MCQ0969226.1"/>
    <property type="molecule type" value="Genomic_DNA"/>
</dbReference>
<geneLocation type="plasmid" evidence="1">
    <name>unnamed1</name>
</geneLocation>